<evidence type="ECO:0000256" key="1">
    <source>
        <dbReference type="ARBA" id="ARBA00005614"/>
    </source>
</evidence>
<proteinExistence type="inferred from homology"/>
<protein>
    <recommendedName>
        <fullName evidence="2 4">Acylphosphatase</fullName>
        <ecNumber evidence="2 4">3.6.1.7</ecNumber>
    </recommendedName>
</protein>
<comment type="similarity">
    <text evidence="1 6">Belongs to the acylphosphatase family.</text>
</comment>
<comment type="catalytic activity">
    <reaction evidence="3 4 5">
        <text>an acyl phosphate + H2O = a carboxylate + phosphate + H(+)</text>
        <dbReference type="Rhea" id="RHEA:14965"/>
        <dbReference type="ChEBI" id="CHEBI:15377"/>
        <dbReference type="ChEBI" id="CHEBI:15378"/>
        <dbReference type="ChEBI" id="CHEBI:29067"/>
        <dbReference type="ChEBI" id="CHEBI:43474"/>
        <dbReference type="ChEBI" id="CHEBI:59918"/>
        <dbReference type="EC" id="3.6.1.7"/>
    </reaction>
</comment>
<dbReference type="PANTHER" id="PTHR47268">
    <property type="entry name" value="ACYLPHOSPHATASE"/>
    <property type="match status" value="1"/>
</dbReference>
<evidence type="ECO:0000256" key="3">
    <source>
        <dbReference type="ARBA" id="ARBA00047645"/>
    </source>
</evidence>
<feature type="domain" description="Acylphosphatase-like" evidence="7">
    <location>
        <begin position="3"/>
        <end position="89"/>
    </location>
</feature>
<sequence>MHTHNWIVTGRVQGVGFRYFTYSIANKYGLRGWVRNLSDGSVEVMIQGEEGRIENLRKYLLRGNMFIKVGKIQEKTLEVEEFSSFEIRY</sequence>
<evidence type="ECO:0000259" key="7">
    <source>
        <dbReference type="PROSITE" id="PS51160"/>
    </source>
</evidence>
<evidence type="ECO:0000256" key="4">
    <source>
        <dbReference type="PROSITE-ProRule" id="PRU00520"/>
    </source>
</evidence>
<dbReference type="PRINTS" id="PR00112">
    <property type="entry name" value="ACYLPHPHTASE"/>
</dbReference>
<dbReference type="Pfam" id="PF00708">
    <property type="entry name" value="Acylphosphatase"/>
    <property type="match status" value="1"/>
</dbReference>
<dbReference type="InterPro" id="IPR001792">
    <property type="entry name" value="Acylphosphatase-like_dom"/>
</dbReference>
<dbReference type="AlphaFoldDB" id="A0A9W6GJ45"/>
<comment type="caution">
    <text evidence="8">The sequence shown here is derived from an EMBL/GenBank/DDBJ whole genome shotgun (WGS) entry which is preliminary data.</text>
</comment>
<evidence type="ECO:0000256" key="2">
    <source>
        <dbReference type="ARBA" id="ARBA00012150"/>
    </source>
</evidence>
<evidence type="ECO:0000256" key="5">
    <source>
        <dbReference type="RuleBase" id="RU000553"/>
    </source>
</evidence>
<dbReference type="InterPro" id="IPR036046">
    <property type="entry name" value="Acylphosphatase-like_dom_sf"/>
</dbReference>
<evidence type="ECO:0000256" key="6">
    <source>
        <dbReference type="RuleBase" id="RU004168"/>
    </source>
</evidence>
<keyword evidence="9" id="KW-1185">Reference proteome</keyword>
<dbReference type="Proteomes" id="UP001144471">
    <property type="component" value="Unassembled WGS sequence"/>
</dbReference>
<accession>A0A9W6GJ45</accession>
<gene>
    <name evidence="8" type="primary">acyP</name>
    <name evidence="8" type="ORF">PM10SUCC1_01270</name>
</gene>
<dbReference type="PROSITE" id="PS00150">
    <property type="entry name" value="ACYLPHOSPHATASE_1"/>
    <property type="match status" value="1"/>
</dbReference>
<dbReference type="InterPro" id="IPR017968">
    <property type="entry name" value="Acylphosphatase_CS"/>
</dbReference>
<reference evidence="8" key="1">
    <citation type="submission" date="2022-12" db="EMBL/GenBank/DDBJ databases">
        <title>Reference genome sequencing for broad-spectrum identification of bacterial and archaeal isolates by mass spectrometry.</title>
        <authorList>
            <person name="Sekiguchi Y."/>
            <person name="Tourlousse D.M."/>
        </authorList>
    </citation>
    <scope>NUCLEOTIDE SEQUENCE</scope>
    <source>
        <strain evidence="8">10succ1</strain>
    </source>
</reference>
<keyword evidence="4 5" id="KW-0378">Hydrolase</keyword>
<organism evidence="8 9">
    <name type="scientific">Propionigenium maris DSM 9537</name>
    <dbReference type="NCBI Taxonomy" id="1123000"/>
    <lineage>
        <taxon>Bacteria</taxon>
        <taxon>Fusobacteriati</taxon>
        <taxon>Fusobacteriota</taxon>
        <taxon>Fusobacteriia</taxon>
        <taxon>Fusobacteriales</taxon>
        <taxon>Fusobacteriaceae</taxon>
        <taxon>Propionigenium</taxon>
    </lineage>
</organism>
<dbReference type="PROSITE" id="PS51160">
    <property type="entry name" value="ACYLPHOSPHATASE_3"/>
    <property type="match status" value="1"/>
</dbReference>
<evidence type="ECO:0000313" key="9">
    <source>
        <dbReference type="Proteomes" id="UP001144471"/>
    </source>
</evidence>
<feature type="active site" evidence="4">
    <location>
        <position position="18"/>
    </location>
</feature>
<dbReference type="InterPro" id="IPR020456">
    <property type="entry name" value="Acylphosphatase"/>
</dbReference>
<dbReference type="EMBL" id="BSDY01000001">
    <property type="protein sequence ID" value="GLI54612.1"/>
    <property type="molecule type" value="Genomic_DNA"/>
</dbReference>
<evidence type="ECO:0000313" key="8">
    <source>
        <dbReference type="EMBL" id="GLI54612.1"/>
    </source>
</evidence>
<feature type="active site" evidence="4">
    <location>
        <position position="36"/>
    </location>
</feature>
<dbReference type="SUPFAM" id="SSF54975">
    <property type="entry name" value="Acylphosphatase/BLUF domain-like"/>
    <property type="match status" value="1"/>
</dbReference>
<name>A0A9W6GJ45_9FUSO</name>
<dbReference type="EC" id="3.6.1.7" evidence="2 4"/>
<dbReference type="GO" id="GO:0003998">
    <property type="term" value="F:acylphosphatase activity"/>
    <property type="evidence" value="ECO:0007669"/>
    <property type="project" value="UniProtKB-EC"/>
</dbReference>
<dbReference type="PANTHER" id="PTHR47268:SF4">
    <property type="entry name" value="ACYLPHOSPHATASE"/>
    <property type="match status" value="1"/>
</dbReference>
<dbReference type="PROSITE" id="PS00151">
    <property type="entry name" value="ACYLPHOSPHATASE_2"/>
    <property type="match status" value="1"/>
</dbReference>
<dbReference type="RefSeq" id="WP_281832380.1">
    <property type="nucleotide sequence ID" value="NZ_BSDY01000001.1"/>
</dbReference>
<dbReference type="Gene3D" id="3.30.70.100">
    <property type="match status" value="1"/>
</dbReference>